<gene>
    <name evidence="1" type="ORF">ABT39_MTgene734</name>
</gene>
<comment type="caution">
    <text evidence="1">The sequence shown here is derived from an EMBL/GenBank/DDBJ whole genome shotgun (WGS) entry which is preliminary data.</text>
</comment>
<dbReference type="EMBL" id="LKAM01000001">
    <property type="protein sequence ID" value="KUM50888.1"/>
    <property type="molecule type" value="Genomic_DNA"/>
</dbReference>
<dbReference type="AlphaFoldDB" id="A0A117NJ39"/>
<organism evidence="1">
    <name type="scientific">Picea glauca</name>
    <name type="common">White spruce</name>
    <name type="synonym">Pinus glauca</name>
    <dbReference type="NCBI Taxonomy" id="3330"/>
    <lineage>
        <taxon>Eukaryota</taxon>
        <taxon>Viridiplantae</taxon>
        <taxon>Streptophyta</taxon>
        <taxon>Embryophyta</taxon>
        <taxon>Tracheophyta</taxon>
        <taxon>Spermatophyta</taxon>
        <taxon>Pinopsida</taxon>
        <taxon>Pinidae</taxon>
        <taxon>Conifers I</taxon>
        <taxon>Pinales</taxon>
        <taxon>Pinaceae</taxon>
        <taxon>Picea</taxon>
    </lineage>
</organism>
<reference evidence="1" key="1">
    <citation type="journal article" date="2015" name="Genome Biol. Evol.">
        <title>Organellar Genomes of White Spruce (Picea glauca): Assembly and Annotation.</title>
        <authorList>
            <person name="Jackman S.D."/>
            <person name="Warren R.L."/>
            <person name="Gibb E.A."/>
            <person name="Vandervalk B.P."/>
            <person name="Mohamadi H."/>
            <person name="Chu J."/>
            <person name="Raymond A."/>
            <person name="Pleasance S."/>
            <person name="Coope R."/>
            <person name="Wildung M.R."/>
            <person name="Ritland C.E."/>
            <person name="Bousquet J."/>
            <person name="Jones S.J."/>
            <person name="Bohlmann J."/>
            <person name="Birol I."/>
        </authorList>
    </citation>
    <scope>NUCLEOTIDE SEQUENCE [LARGE SCALE GENOMIC DNA]</scope>
    <source>
        <tissue evidence="1">Flushing bud</tissue>
    </source>
</reference>
<keyword evidence="1" id="KW-0496">Mitochondrion</keyword>
<accession>A0A117NJ39</accession>
<protein>
    <submittedName>
        <fullName evidence="1">Uncharacterized protein</fullName>
    </submittedName>
</protein>
<geneLocation type="mitochondrion" evidence="1"/>
<evidence type="ECO:0000313" key="1">
    <source>
        <dbReference type="EMBL" id="KUM50888.1"/>
    </source>
</evidence>
<sequence length="56" mass="6104">MMSLPPERICPTLDNLLYNASYRTYTLTGLIRVDPLMATIFSTTVGGQAQSIVGPD</sequence>
<proteinExistence type="predicted"/>
<name>A0A117NJ39_PICGL</name>